<dbReference type="InterPro" id="IPR016024">
    <property type="entry name" value="ARM-type_fold"/>
</dbReference>
<name>A0A0C9PGP0_9HYME</name>
<keyword evidence="9" id="KW-1185">Reference proteome</keyword>
<evidence type="ECO:0000256" key="1">
    <source>
        <dbReference type="SAM" id="MobiDB-lite"/>
    </source>
</evidence>
<dbReference type="InterPro" id="IPR026171">
    <property type="entry name" value="FANCI"/>
</dbReference>
<feature type="domain" description="FANCI helical" evidence="7">
    <location>
        <begin position="540"/>
        <end position="759"/>
    </location>
</feature>
<feature type="region of interest" description="Disordered" evidence="1">
    <location>
        <begin position="1276"/>
        <end position="1314"/>
    </location>
</feature>
<reference evidence="10" key="2">
    <citation type="submission" date="2025-04" db="UniProtKB">
        <authorList>
            <consortium name="RefSeq"/>
        </authorList>
    </citation>
    <scope>IDENTIFICATION</scope>
    <source>
        <strain evidence="10">USDA-PBARC FA_bdor</strain>
        <tissue evidence="10">Whole organism</tissue>
    </source>
</reference>
<dbReference type="OrthoDB" id="195089at2759"/>
<feature type="domain" description="FANCI solenoid 1" evidence="2">
    <location>
        <begin position="61"/>
        <end position="275"/>
    </location>
</feature>
<feature type="domain" description="FANCI solenoid 4" evidence="5">
    <location>
        <begin position="1017"/>
        <end position="1259"/>
    </location>
</feature>
<evidence type="ECO:0000313" key="8">
    <source>
        <dbReference type="EMBL" id="JAG69805.1"/>
    </source>
</evidence>
<sequence length="1314" mass="148625">MYAQFKELVKTKNIEGLKNFIDKADAAELSNVILPRLGCSEAPGILNHLLSNISTTESSQSKHRKLVESILKKLATEKVSTSHVNAIVNRIIQEFPKYSKLQLSKIVDFCLNSLRLNDDEYFCWREILPISLQILEDEKYMNYKGNEVTGPEYKSLIIQSICNQHWDLGTLTSLAKMFGEMRMNKNDHLLVIRALCDKIPDVEPKEMPPFVHQILRLSDNVDGRLVIGTLQKYFETLYSSIDKETPETVESIGQLSLKEIQDTESTVLYHIRQSALLNHSSLKDFVKNLKNITNAPEFILEPFPMSVLLLISDIYNDQIFDIIKQALARKIQDEEKKRSCFWVKHVLPENSIVMEIMEQIIENSNKDRHMVLKGLLDLAFVLMDTGKPKEGEDNQLHEVGVKILQKLVKKRHEVGATVLQNLTDKIVAGGAAISHYIEVLAYMCRKATLIVLDSQIWISTLLEQLLAIPGEAATQVLYATIPLIRTSNAIRDSLVLILRKALYRKGVETRKMAVTGFLQFLSNLKISPFGLSQSSSSMTNASTSSIFTQVTMERGSQSRSNPRIHIAFCQEILIILTKCFSHESDVRQHLYKGLHEAVALNPELGEAAIELLLGHFQDFYESDETVKPPLMLDNCSSIAGPEALLQEPIGHLIFTLQKIYCTVASKNLDSLDRLSNVLESLCKRMTPSALDHLQVDDRSDLLDNLPKSQQKVNSIKLTITSLEALMAYRFSSWSSGNENVAQNIYSLFKSYAEILEFCKTVNKPQKQKKGKKDKDHDTTIKRGPKAGIKPPPTVLDIEIIYQMLSLLHDKVPWATKDQANYLRKRPDFHNYCLHTCIQIFQTAKTLKNVERLKYRDAHEKNYLKVGELLYKNIICDLDTVRELDEETALLGVECFKEYCDVMCTLFPGDFSKFLGEVCEPSPSEGFSAQFNTLISSLQVLIDGFYGENEEPSKIPLILLETVALLVNKVGVSAGSFGGTFEWLQKMAKMDVGDPHIALIILQLITNVEEREVEYGKVLDDMCLDLCNKLGTIDNNEITTREGYEVLNDSSMTQAHSIFNNSLKNKLTTASWVLGRLKSEQVVAASPGIGDDSFRERLKEKEKSLCKQLSYTIQTLHTLANANVDPGPNTELTFKNLHQLYSVLNNLTKYFSGKSTQQNAAFQAVRFIQVVQLAGKPLKATFYNLVTHTEEKQNSGRKADAHAQKNKVLKETKFIPKVVYEIEQFNKEILALGKKTKVPLEGYIKHSITRDFRIKGPQLVEGLERLDPSQMMTMTQNTTRNNETQDHLDLSDSESSVQEESEQPSPKKPKREVSP</sequence>
<evidence type="ECO:0000313" key="10">
    <source>
        <dbReference type="RefSeq" id="XP_011313684.1"/>
    </source>
</evidence>
<dbReference type="KEGG" id="fas:105273132"/>
<evidence type="ECO:0000259" key="4">
    <source>
        <dbReference type="Pfam" id="PF14677"/>
    </source>
</evidence>
<proteinExistence type="predicted"/>
<dbReference type="InterPro" id="IPR029314">
    <property type="entry name" value="FANCI_S4"/>
</dbReference>
<dbReference type="SUPFAM" id="SSF48371">
    <property type="entry name" value="ARM repeat"/>
    <property type="match status" value="1"/>
</dbReference>
<protein>
    <submittedName>
        <fullName evidence="8">Fanci_1 protein</fullName>
    </submittedName>
    <submittedName>
        <fullName evidence="10">Fanconi anemia group I protein</fullName>
    </submittedName>
</protein>
<dbReference type="PANTHER" id="PTHR21818">
    <property type="entry name" value="BC025462 PROTEIN"/>
    <property type="match status" value="1"/>
</dbReference>
<accession>A0A0C9PGP0</accession>
<dbReference type="Pfam" id="PF14678">
    <property type="entry name" value="FANCI_S4"/>
    <property type="match status" value="1"/>
</dbReference>
<dbReference type="Pfam" id="PF14676">
    <property type="entry name" value="FANCI_S2"/>
    <property type="match status" value="1"/>
</dbReference>
<dbReference type="InterPro" id="IPR029308">
    <property type="entry name" value="FANCI_S1"/>
</dbReference>
<dbReference type="PANTHER" id="PTHR21818:SF0">
    <property type="entry name" value="FANCONI ANEMIA GROUP I PROTEIN"/>
    <property type="match status" value="1"/>
</dbReference>
<dbReference type="InterPro" id="IPR029315">
    <property type="entry name" value="FANCI_S2"/>
</dbReference>
<feature type="domain" description="FANCI solenoid 2" evidence="3">
    <location>
        <begin position="371"/>
        <end position="518"/>
    </location>
</feature>
<organism evidence="8">
    <name type="scientific">Fopius arisanus</name>
    <dbReference type="NCBI Taxonomy" id="64838"/>
    <lineage>
        <taxon>Eukaryota</taxon>
        <taxon>Metazoa</taxon>
        <taxon>Ecdysozoa</taxon>
        <taxon>Arthropoda</taxon>
        <taxon>Hexapoda</taxon>
        <taxon>Insecta</taxon>
        <taxon>Pterygota</taxon>
        <taxon>Neoptera</taxon>
        <taxon>Endopterygota</taxon>
        <taxon>Hymenoptera</taxon>
        <taxon>Apocrita</taxon>
        <taxon>Ichneumonoidea</taxon>
        <taxon>Braconidae</taxon>
        <taxon>Opiinae</taxon>
        <taxon>Fopius</taxon>
    </lineage>
</organism>
<dbReference type="Pfam" id="PF14680">
    <property type="entry name" value="FANCI_HD2"/>
    <property type="match status" value="1"/>
</dbReference>
<dbReference type="Pfam" id="PF14679">
    <property type="entry name" value="FANCI_HD1"/>
    <property type="match status" value="1"/>
</dbReference>
<dbReference type="Pfam" id="PF14677">
    <property type="entry name" value="FANCI_S3"/>
    <property type="match status" value="1"/>
</dbReference>
<evidence type="ECO:0000313" key="9">
    <source>
        <dbReference type="Proteomes" id="UP000694866"/>
    </source>
</evidence>
<gene>
    <name evidence="8" type="primary">Fanci_1</name>
    <name evidence="10" type="synonym">FANCI</name>
    <name evidence="8" type="ORF">g.14774</name>
</gene>
<dbReference type="CTD" id="55215"/>
<accession>A0A9R1TMS8</accession>
<feature type="region of interest" description="Disordered" evidence="1">
    <location>
        <begin position="765"/>
        <end position="788"/>
    </location>
</feature>
<dbReference type="InterPro" id="IPR029313">
    <property type="entry name" value="FANCI_S3"/>
</dbReference>
<evidence type="ECO:0000259" key="3">
    <source>
        <dbReference type="Pfam" id="PF14676"/>
    </source>
</evidence>
<feature type="domain" description="FANCI solenoid 3" evidence="4">
    <location>
        <begin position="794"/>
        <end position="1003"/>
    </location>
</feature>
<reference evidence="8" key="1">
    <citation type="submission" date="2015-01" db="EMBL/GenBank/DDBJ databases">
        <title>Transcriptome Assembly of Fopius arisanus.</title>
        <authorList>
            <person name="Geib S."/>
        </authorList>
    </citation>
    <scope>NUCLEOTIDE SEQUENCE</scope>
</reference>
<dbReference type="EMBL" id="GBYB01000038">
    <property type="protein sequence ID" value="JAG69805.1"/>
    <property type="molecule type" value="Transcribed_RNA"/>
</dbReference>
<dbReference type="RefSeq" id="XP_011313684.1">
    <property type="nucleotide sequence ID" value="XM_011315382.1"/>
</dbReference>
<dbReference type="GO" id="GO:0006281">
    <property type="term" value="P:DNA repair"/>
    <property type="evidence" value="ECO:0007669"/>
    <property type="project" value="InterPro"/>
</dbReference>
<evidence type="ECO:0000259" key="5">
    <source>
        <dbReference type="Pfam" id="PF14678"/>
    </source>
</evidence>
<evidence type="ECO:0000259" key="7">
    <source>
        <dbReference type="Pfam" id="PF14680"/>
    </source>
</evidence>
<dbReference type="Proteomes" id="UP000694866">
    <property type="component" value="Unplaced"/>
</dbReference>
<evidence type="ECO:0000259" key="6">
    <source>
        <dbReference type="Pfam" id="PF14679"/>
    </source>
</evidence>
<dbReference type="InterPro" id="IPR029312">
    <property type="entry name" value="FANCI_HD2"/>
</dbReference>
<dbReference type="Pfam" id="PF14675">
    <property type="entry name" value="FANCI_S1"/>
    <property type="match status" value="1"/>
</dbReference>
<feature type="domain" description="FANCI helical" evidence="6">
    <location>
        <begin position="283"/>
        <end position="363"/>
    </location>
</feature>
<dbReference type="InterPro" id="IPR029310">
    <property type="entry name" value="FANCI_HD1"/>
</dbReference>
<dbReference type="GO" id="GO:0070182">
    <property type="term" value="F:DNA polymerase binding"/>
    <property type="evidence" value="ECO:0007669"/>
    <property type="project" value="TreeGrafter"/>
</dbReference>
<evidence type="ECO:0000259" key="2">
    <source>
        <dbReference type="Pfam" id="PF14675"/>
    </source>
</evidence>
<dbReference type="GeneID" id="105273132"/>